<dbReference type="PANTHER" id="PTHR43881">
    <property type="entry name" value="GAMMA-GLUTAMYLTRANSPEPTIDASE (AFU_ORTHOLOGUE AFUA_4G13580)"/>
    <property type="match status" value="1"/>
</dbReference>
<dbReference type="InterPro" id="IPR029055">
    <property type="entry name" value="Ntn_hydrolases_N"/>
</dbReference>
<dbReference type="EMBL" id="KZ303490">
    <property type="protein sequence ID" value="PIA18434.1"/>
    <property type="molecule type" value="Genomic_DNA"/>
</dbReference>
<reference evidence="1 2" key="1">
    <citation type="journal article" date="2015" name="Genome Biol. Evol.">
        <title>Phylogenomic analyses indicate that early fungi evolved digesting cell walls of algal ancestors of land plants.</title>
        <authorList>
            <person name="Chang Y."/>
            <person name="Wang S."/>
            <person name="Sekimoto S."/>
            <person name="Aerts A.L."/>
            <person name="Choi C."/>
            <person name="Clum A."/>
            <person name="LaButti K.M."/>
            <person name="Lindquist E.A."/>
            <person name="Yee Ngan C."/>
            <person name="Ohm R.A."/>
            <person name="Salamov A.A."/>
            <person name="Grigoriev I.V."/>
            <person name="Spatafora J.W."/>
            <person name="Berbee M.L."/>
        </authorList>
    </citation>
    <scope>NUCLEOTIDE SEQUENCE [LARGE SCALE GENOMIC DNA]</scope>
    <source>
        <strain evidence="1 2">NRRL 1564</strain>
    </source>
</reference>
<organism evidence="1 2">
    <name type="scientific">Coemansia reversa (strain ATCC 12441 / NRRL 1564)</name>
    <dbReference type="NCBI Taxonomy" id="763665"/>
    <lineage>
        <taxon>Eukaryota</taxon>
        <taxon>Fungi</taxon>
        <taxon>Fungi incertae sedis</taxon>
        <taxon>Zoopagomycota</taxon>
        <taxon>Kickxellomycotina</taxon>
        <taxon>Kickxellomycetes</taxon>
        <taxon>Kickxellales</taxon>
        <taxon>Kickxellaceae</taxon>
        <taxon>Coemansia</taxon>
    </lineage>
</organism>
<sequence length="564" mass="60498">MTSTVRENTAVPYISRRSSVFGSKYMVASTQPLASQAGVQILEQGGNAADAAVAMTAALSVTEPYSTGLGGDCFCLFYSAKDRSVKGINGSGRAPGGLTITRLLNKFTIGGKKEMEIPPHSVHAVTVPGAAAGWIDAVEKFGSGKLGLIDILKPAIGLAEEGFPVSELTSPFWRDGADLLKSASPNGHELLIDNEGPQTGQVFRNPTLANTLTKLAREGKRGFYRGSIADAIVQCIRDQGGTMSHDDLSAHTSTFEQPISYKYREHLLYECAPNGGGLVALLALGIIDTLEKERLVRPIDQMDHNSSEYLHIIIEALRLAFADARRYICDTEFGNVPVEQLLSAEYLSQRASLFDPSHAAGNVKHGMPLGGSDTVYLSVVDQEGNACSFVNSLYHGFGSGIVPRGCGFALHDRGCLFSLDPSHANCLAPGKRPYHTIIPAMVTTVDGELMMAYGIMGGYNQPQAHVQVFLNIVCFGESPQRALDVPRICIQVDGDGRVAVEDGIIEGVVEGLRRRGHHVVLETGLRRSIFGRGQIIRQHRDARLGTRVLEGGSDPRADGQAAGR</sequence>
<dbReference type="PANTHER" id="PTHR43881:SF1">
    <property type="entry name" value="GAMMA-GLUTAMYLTRANSPEPTIDASE (AFU_ORTHOLOGUE AFUA_4G13580)"/>
    <property type="match status" value="1"/>
</dbReference>
<dbReference type="PRINTS" id="PR01210">
    <property type="entry name" value="GGTRANSPTASE"/>
</dbReference>
<dbReference type="InterPro" id="IPR043138">
    <property type="entry name" value="GGT_lsub"/>
</dbReference>
<dbReference type="InterPro" id="IPR043137">
    <property type="entry name" value="GGT_ssub_C"/>
</dbReference>
<dbReference type="Gene3D" id="3.60.20.40">
    <property type="match status" value="1"/>
</dbReference>
<keyword evidence="2" id="KW-1185">Reference proteome</keyword>
<evidence type="ECO:0000313" key="2">
    <source>
        <dbReference type="Proteomes" id="UP000242474"/>
    </source>
</evidence>
<accession>A0A2G5BHD0</accession>
<dbReference type="InterPro" id="IPR052896">
    <property type="entry name" value="GGT-like_enzyme"/>
</dbReference>
<evidence type="ECO:0000313" key="1">
    <source>
        <dbReference type="EMBL" id="PIA18434.1"/>
    </source>
</evidence>
<gene>
    <name evidence="1" type="ORF">COEREDRAFT_85394</name>
</gene>
<dbReference type="STRING" id="763665.A0A2G5BHD0"/>
<dbReference type="Gene3D" id="1.10.246.130">
    <property type="match status" value="1"/>
</dbReference>
<dbReference type="Pfam" id="PF01019">
    <property type="entry name" value="G_glu_transpept"/>
    <property type="match status" value="1"/>
</dbReference>
<dbReference type="SUPFAM" id="SSF56235">
    <property type="entry name" value="N-terminal nucleophile aminohydrolases (Ntn hydrolases)"/>
    <property type="match status" value="1"/>
</dbReference>
<proteinExistence type="predicted"/>
<dbReference type="AlphaFoldDB" id="A0A2G5BHD0"/>
<protein>
    <submittedName>
        <fullName evidence="1">Gamma-glutamyltranspeptidase</fullName>
    </submittedName>
</protein>
<name>A0A2G5BHD0_COERN</name>
<dbReference type="OrthoDB" id="2015213at2759"/>
<dbReference type="Proteomes" id="UP000242474">
    <property type="component" value="Unassembled WGS sequence"/>
</dbReference>